<protein>
    <submittedName>
        <fullName evidence="2">Uncharacterized protein</fullName>
    </submittedName>
</protein>
<dbReference type="AlphaFoldDB" id="A0A6A6B6A9"/>
<proteinExistence type="predicted"/>
<feature type="region of interest" description="Disordered" evidence="1">
    <location>
        <begin position="249"/>
        <end position="281"/>
    </location>
</feature>
<evidence type="ECO:0000313" key="3">
    <source>
        <dbReference type="Proteomes" id="UP000799438"/>
    </source>
</evidence>
<feature type="region of interest" description="Disordered" evidence="1">
    <location>
        <begin position="123"/>
        <end position="144"/>
    </location>
</feature>
<sequence>MITSLEYDLSRAQTPQQSSRCTSIAVEPPHTPSRIPESRQLIQHDIDIPCESKETEDDSIIFTDKFDALNIGEILPRKHENTNVGTAMHESRHNGLGSSSKTALSPAAEEKDSGTMMVFDHEMNEHKPRTRKRYGERERKQTATTRKHGACEYCRKHKRRVFVHVHLLPRNREWHHNSPQHEIDKDVTVKTWLTLSRRKMNTLSRGSILLDLKATSYNSNPMPPKDEGQLPNVRALTFDQSSASSLSYSEESSFTDVGPSHDDRYENYPVSLIPGSTTIRGTRIGRGSQLPKSNHMASTVPLPPSDVSLFPFPMPHHTDAQAEERIPKNSTPLMTGLPAPNGQVVLKPESCPPTPYSEHDNMHMRSRYGASHAPSIVNGRPFGFSSSQNDTYVTLTLPRAKDNMPWQTAQHPLEAFNQPMGSTQAHQSRQSLASDSRTQNRFNACFVNDNATPSGHEPKDFIEYAKARLAAQGVRQGRADSMKTLPVKNPPVFSVLAQSRQSRARGAAYHPLGGNGTAGFSKISWDISHGGNDDSAYEPSPIQYTRDWTEFDHWA</sequence>
<dbReference type="GeneID" id="54302786"/>
<feature type="region of interest" description="Disordered" evidence="1">
    <location>
        <begin position="87"/>
        <end position="111"/>
    </location>
</feature>
<gene>
    <name evidence="2" type="ORF">K452DRAFT_338578</name>
</gene>
<feature type="compositionally biased region" description="Basic and acidic residues" evidence="1">
    <location>
        <begin position="123"/>
        <end position="141"/>
    </location>
</feature>
<evidence type="ECO:0000313" key="2">
    <source>
        <dbReference type="EMBL" id="KAF2138507.1"/>
    </source>
</evidence>
<dbReference type="EMBL" id="ML995496">
    <property type="protein sequence ID" value="KAF2138507.1"/>
    <property type="molecule type" value="Genomic_DNA"/>
</dbReference>
<keyword evidence="3" id="KW-1185">Reference proteome</keyword>
<accession>A0A6A6B6A9</accession>
<dbReference type="Proteomes" id="UP000799438">
    <property type="component" value="Unassembled WGS sequence"/>
</dbReference>
<reference evidence="2" key="1">
    <citation type="journal article" date="2020" name="Stud. Mycol.">
        <title>101 Dothideomycetes genomes: a test case for predicting lifestyles and emergence of pathogens.</title>
        <authorList>
            <person name="Haridas S."/>
            <person name="Albert R."/>
            <person name="Binder M."/>
            <person name="Bloem J."/>
            <person name="Labutti K."/>
            <person name="Salamov A."/>
            <person name="Andreopoulos B."/>
            <person name="Baker S."/>
            <person name="Barry K."/>
            <person name="Bills G."/>
            <person name="Bluhm B."/>
            <person name="Cannon C."/>
            <person name="Castanera R."/>
            <person name="Culley D."/>
            <person name="Daum C."/>
            <person name="Ezra D."/>
            <person name="Gonzalez J."/>
            <person name="Henrissat B."/>
            <person name="Kuo A."/>
            <person name="Liang C."/>
            <person name="Lipzen A."/>
            <person name="Lutzoni F."/>
            <person name="Magnuson J."/>
            <person name="Mondo S."/>
            <person name="Nolan M."/>
            <person name="Ohm R."/>
            <person name="Pangilinan J."/>
            <person name="Park H.-J."/>
            <person name="Ramirez L."/>
            <person name="Alfaro M."/>
            <person name="Sun H."/>
            <person name="Tritt A."/>
            <person name="Yoshinaga Y."/>
            <person name="Zwiers L.-H."/>
            <person name="Turgeon B."/>
            <person name="Goodwin S."/>
            <person name="Spatafora J."/>
            <person name="Crous P."/>
            <person name="Grigoriev I."/>
        </authorList>
    </citation>
    <scope>NUCLEOTIDE SEQUENCE</scope>
    <source>
        <strain evidence="2">CBS 121167</strain>
    </source>
</reference>
<name>A0A6A6B6A9_9PEZI</name>
<dbReference type="RefSeq" id="XP_033394220.1">
    <property type="nucleotide sequence ID" value="XM_033545286.1"/>
</dbReference>
<evidence type="ECO:0000256" key="1">
    <source>
        <dbReference type="SAM" id="MobiDB-lite"/>
    </source>
</evidence>
<organism evidence="2 3">
    <name type="scientific">Aplosporella prunicola CBS 121167</name>
    <dbReference type="NCBI Taxonomy" id="1176127"/>
    <lineage>
        <taxon>Eukaryota</taxon>
        <taxon>Fungi</taxon>
        <taxon>Dikarya</taxon>
        <taxon>Ascomycota</taxon>
        <taxon>Pezizomycotina</taxon>
        <taxon>Dothideomycetes</taxon>
        <taxon>Dothideomycetes incertae sedis</taxon>
        <taxon>Botryosphaeriales</taxon>
        <taxon>Aplosporellaceae</taxon>
        <taxon>Aplosporella</taxon>
    </lineage>
</organism>